<dbReference type="PRINTS" id="PR00778">
    <property type="entry name" value="HTHARSR"/>
</dbReference>
<dbReference type="NCBIfam" id="NF033788">
    <property type="entry name" value="HTH_metalloreg"/>
    <property type="match status" value="1"/>
</dbReference>
<keyword evidence="3" id="KW-1185">Reference proteome</keyword>
<evidence type="ECO:0000259" key="1">
    <source>
        <dbReference type="PROSITE" id="PS50987"/>
    </source>
</evidence>
<dbReference type="SUPFAM" id="SSF46785">
    <property type="entry name" value="Winged helix' DNA-binding domain"/>
    <property type="match status" value="1"/>
</dbReference>
<dbReference type="GO" id="GO:0003700">
    <property type="term" value="F:DNA-binding transcription factor activity"/>
    <property type="evidence" value="ECO:0007669"/>
    <property type="project" value="InterPro"/>
</dbReference>
<dbReference type="CDD" id="cd00090">
    <property type="entry name" value="HTH_ARSR"/>
    <property type="match status" value="1"/>
</dbReference>
<dbReference type="EMBL" id="VLLI01000002">
    <property type="protein sequence ID" value="TWJ03608.1"/>
    <property type="molecule type" value="Genomic_DNA"/>
</dbReference>
<sequence length="126" mass="14743">MLAYIFASTYLHNMKARRDVYQAIADPTRRAIINMIATEPHNVNTIAEKFDVTRQAISLHVQILIDCGLIVVKKQGRDRLCEAQLDQLSEVSLWVDQYRQHFEKKLDAMETYIEKLKKERDGKHNK</sequence>
<feature type="domain" description="HTH arsR-type" evidence="1">
    <location>
        <begin position="9"/>
        <end position="103"/>
    </location>
</feature>
<dbReference type="PROSITE" id="PS50987">
    <property type="entry name" value="HTH_ARSR_2"/>
    <property type="match status" value="1"/>
</dbReference>
<dbReference type="InterPro" id="IPR011991">
    <property type="entry name" value="ArsR-like_HTH"/>
</dbReference>
<dbReference type="Pfam" id="PF12840">
    <property type="entry name" value="HTH_20"/>
    <property type="match status" value="1"/>
</dbReference>
<dbReference type="InterPro" id="IPR001845">
    <property type="entry name" value="HTH_ArsR_DNA-bd_dom"/>
</dbReference>
<dbReference type="Gene3D" id="1.10.10.10">
    <property type="entry name" value="Winged helix-like DNA-binding domain superfamily/Winged helix DNA-binding domain"/>
    <property type="match status" value="1"/>
</dbReference>
<name>A0A562UCR4_9SPHI</name>
<dbReference type="InterPro" id="IPR036388">
    <property type="entry name" value="WH-like_DNA-bd_sf"/>
</dbReference>
<proteinExistence type="predicted"/>
<evidence type="ECO:0000313" key="2">
    <source>
        <dbReference type="EMBL" id="TWJ03608.1"/>
    </source>
</evidence>
<dbReference type="SMART" id="SM00418">
    <property type="entry name" value="HTH_ARSR"/>
    <property type="match status" value="1"/>
</dbReference>
<organism evidence="2 3">
    <name type="scientific">Mucilaginibacter frigoritolerans</name>
    <dbReference type="NCBI Taxonomy" id="652788"/>
    <lineage>
        <taxon>Bacteria</taxon>
        <taxon>Pseudomonadati</taxon>
        <taxon>Bacteroidota</taxon>
        <taxon>Sphingobacteriia</taxon>
        <taxon>Sphingobacteriales</taxon>
        <taxon>Sphingobacteriaceae</taxon>
        <taxon>Mucilaginibacter</taxon>
    </lineage>
</organism>
<dbReference type="AlphaFoldDB" id="A0A562UCR4"/>
<dbReference type="PANTHER" id="PTHR38600">
    <property type="entry name" value="TRANSCRIPTIONAL REGULATORY PROTEIN"/>
    <property type="match status" value="1"/>
</dbReference>
<gene>
    <name evidence="2" type="ORF">JN11_01155</name>
</gene>
<comment type="caution">
    <text evidence="2">The sequence shown here is derived from an EMBL/GenBank/DDBJ whole genome shotgun (WGS) entry which is preliminary data.</text>
</comment>
<protein>
    <submittedName>
        <fullName evidence="2">Helix-turn-helix protein</fullName>
    </submittedName>
</protein>
<dbReference type="InterPro" id="IPR036390">
    <property type="entry name" value="WH_DNA-bd_sf"/>
</dbReference>
<dbReference type="Proteomes" id="UP000317010">
    <property type="component" value="Unassembled WGS sequence"/>
</dbReference>
<reference evidence="2 3" key="1">
    <citation type="submission" date="2019-07" db="EMBL/GenBank/DDBJ databases">
        <title>Genomic Encyclopedia of Archaeal and Bacterial Type Strains, Phase II (KMG-II): from individual species to whole genera.</title>
        <authorList>
            <person name="Goeker M."/>
        </authorList>
    </citation>
    <scope>NUCLEOTIDE SEQUENCE [LARGE SCALE GENOMIC DNA]</scope>
    <source>
        <strain evidence="2 3">ATCC BAA-1854</strain>
    </source>
</reference>
<accession>A0A562UCR4</accession>
<dbReference type="PANTHER" id="PTHR38600:SF1">
    <property type="entry name" value="TRANSCRIPTIONAL REGULATORY PROTEIN"/>
    <property type="match status" value="1"/>
</dbReference>
<evidence type="ECO:0000313" key="3">
    <source>
        <dbReference type="Proteomes" id="UP000317010"/>
    </source>
</evidence>